<dbReference type="GO" id="GO:0055085">
    <property type="term" value="P:transmembrane transport"/>
    <property type="evidence" value="ECO:0007669"/>
    <property type="project" value="InterPro"/>
</dbReference>
<protein>
    <submittedName>
        <fullName evidence="9">Carbohydrate ABC transporter permease</fullName>
    </submittedName>
</protein>
<keyword evidence="6 7" id="KW-0472">Membrane</keyword>
<comment type="subcellular location">
    <subcellularLocation>
        <location evidence="1 7">Cell membrane</location>
        <topology evidence="1 7">Multi-pass membrane protein</topology>
    </subcellularLocation>
</comment>
<dbReference type="Proteomes" id="UP000886796">
    <property type="component" value="Unassembled WGS sequence"/>
</dbReference>
<evidence type="ECO:0000256" key="2">
    <source>
        <dbReference type="ARBA" id="ARBA00022448"/>
    </source>
</evidence>
<reference evidence="9" key="2">
    <citation type="journal article" date="2021" name="PeerJ">
        <title>Extensive microbial diversity within the chicken gut microbiome revealed by metagenomics and culture.</title>
        <authorList>
            <person name="Gilroy R."/>
            <person name="Ravi A."/>
            <person name="Getino M."/>
            <person name="Pursley I."/>
            <person name="Horton D.L."/>
            <person name="Alikhan N.F."/>
            <person name="Baker D."/>
            <person name="Gharbi K."/>
            <person name="Hall N."/>
            <person name="Watson M."/>
            <person name="Adriaenssens E.M."/>
            <person name="Foster-Nyarko E."/>
            <person name="Jarju S."/>
            <person name="Secka A."/>
            <person name="Antonio M."/>
            <person name="Oren A."/>
            <person name="Chaudhuri R.R."/>
            <person name="La Ragione R."/>
            <person name="Hildebrand F."/>
            <person name="Pallen M.J."/>
        </authorList>
    </citation>
    <scope>NUCLEOTIDE SEQUENCE</scope>
    <source>
        <strain evidence="9">13361</strain>
    </source>
</reference>
<evidence type="ECO:0000256" key="7">
    <source>
        <dbReference type="RuleBase" id="RU363032"/>
    </source>
</evidence>
<comment type="caution">
    <text evidence="9">The sequence shown here is derived from an EMBL/GenBank/DDBJ whole genome shotgun (WGS) entry which is preliminary data.</text>
</comment>
<keyword evidence="5 7" id="KW-1133">Transmembrane helix</keyword>
<feature type="transmembrane region" description="Helical" evidence="7">
    <location>
        <begin position="184"/>
        <end position="206"/>
    </location>
</feature>
<dbReference type="GO" id="GO:0005886">
    <property type="term" value="C:plasma membrane"/>
    <property type="evidence" value="ECO:0007669"/>
    <property type="project" value="UniProtKB-SubCell"/>
</dbReference>
<name>A0A9D0Z530_9FIRM</name>
<dbReference type="InterPro" id="IPR035906">
    <property type="entry name" value="MetI-like_sf"/>
</dbReference>
<dbReference type="Pfam" id="PF00528">
    <property type="entry name" value="BPD_transp_1"/>
    <property type="match status" value="1"/>
</dbReference>
<evidence type="ECO:0000256" key="6">
    <source>
        <dbReference type="ARBA" id="ARBA00023136"/>
    </source>
</evidence>
<dbReference type="Gene3D" id="1.10.3720.10">
    <property type="entry name" value="MetI-like"/>
    <property type="match status" value="1"/>
</dbReference>
<evidence type="ECO:0000256" key="5">
    <source>
        <dbReference type="ARBA" id="ARBA00022989"/>
    </source>
</evidence>
<dbReference type="EMBL" id="DVFK01000080">
    <property type="protein sequence ID" value="HIQ67978.1"/>
    <property type="molecule type" value="Genomic_DNA"/>
</dbReference>
<feature type="transmembrane region" description="Helical" evidence="7">
    <location>
        <begin position="129"/>
        <end position="146"/>
    </location>
</feature>
<comment type="similarity">
    <text evidence="7">Belongs to the binding-protein-dependent transport system permease family.</text>
</comment>
<proteinExistence type="inferred from homology"/>
<dbReference type="CDD" id="cd06261">
    <property type="entry name" value="TM_PBP2"/>
    <property type="match status" value="1"/>
</dbReference>
<reference evidence="9" key="1">
    <citation type="submission" date="2020-10" db="EMBL/GenBank/DDBJ databases">
        <authorList>
            <person name="Gilroy R."/>
        </authorList>
    </citation>
    <scope>NUCLEOTIDE SEQUENCE</scope>
    <source>
        <strain evidence="9">13361</strain>
    </source>
</reference>
<evidence type="ECO:0000256" key="1">
    <source>
        <dbReference type="ARBA" id="ARBA00004651"/>
    </source>
</evidence>
<dbReference type="PROSITE" id="PS50928">
    <property type="entry name" value="ABC_TM1"/>
    <property type="match status" value="1"/>
</dbReference>
<dbReference type="PANTHER" id="PTHR43744">
    <property type="entry name" value="ABC TRANSPORTER PERMEASE PROTEIN MG189-RELATED-RELATED"/>
    <property type="match status" value="1"/>
</dbReference>
<feature type="transmembrane region" description="Helical" evidence="7">
    <location>
        <begin position="93"/>
        <end position="109"/>
    </location>
</feature>
<keyword evidence="2 7" id="KW-0813">Transport</keyword>
<feature type="transmembrane region" description="Helical" evidence="7">
    <location>
        <begin position="63"/>
        <end position="84"/>
    </location>
</feature>
<evidence type="ECO:0000313" key="9">
    <source>
        <dbReference type="EMBL" id="HIQ67978.1"/>
    </source>
</evidence>
<keyword evidence="4 7" id="KW-0812">Transmembrane</keyword>
<dbReference type="AlphaFoldDB" id="A0A9D0Z530"/>
<evidence type="ECO:0000259" key="8">
    <source>
        <dbReference type="PROSITE" id="PS50928"/>
    </source>
</evidence>
<evidence type="ECO:0000256" key="4">
    <source>
        <dbReference type="ARBA" id="ARBA00022692"/>
    </source>
</evidence>
<dbReference type="PANTHER" id="PTHR43744:SF12">
    <property type="entry name" value="ABC TRANSPORTER PERMEASE PROTEIN MG189-RELATED"/>
    <property type="match status" value="1"/>
</dbReference>
<sequence>MYFLLIFTVVVSVFPILWVIMSSFKTNGEIMSGPFVLPSQINFDAYRYLFENYDFLTYTLNSIYVSFVPTILALVIYTAAAYVIAKYKFPGKILFYALFTMTLLVPAHSRTQPIFSLIIDLDLYNTREGLALVYLSTGMAMSMFILKATFQAIPDELSEAATIDGASFVQVFTRINMPLAKNGLVSAGVLMLLANWNEFYYANLLVTSSQNRTLPVVTILFNSMFSYNYTNTFAALTVVVLPGILFYALAQKQVQNSIAASGIKG</sequence>
<evidence type="ECO:0000313" key="10">
    <source>
        <dbReference type="Proteomes" id="UP000886796"/>
    </source>
</evidence>
<feature type="domain" description="ABC transmembrane type-1" evidence="8">
    <location>
        <begin position="59"/>
        <end position="250"/>
    </location>
</feature>
<evidence type="ECO:0000256" key="3">
    <source>
        <dbReference type="ARBA" id="ARBA00022475"/>
    </source>
</evidence>
<organism evidence="9 10">
    <name type="scientific">Candidatus Faecousia excrementigallinarum</name>
    <dbReference type="NCBI Taxonomy" id="2840806"/>
    <lineage>
        <taxon>Bacteria</taxon>
        <taxon>Bacillati</taxon>
        <taxon>Bacillota</taxon>
        <taxon>Clostridia</taxon>
        <taxon>Eubacteriales</taxon>
        <taxon>Oscillospiraceae</taxon>
        <taxon>Faecousia</taxon>
    </lineage>
</organism>
<dbReference type="SUPFAM" id="SSF161098">
    <property type="entry name" value="MetI-like"/>
    <property type="match status" value="1"/>
</dbReference>
<feature type="transmembrane region" description="Helical" evidence="7">
    <location>
        <begin position="226"/>
        <end position="249"/>
    </location>
</feature>
<accession>A0A9D0Z530</accession>
<dbReference type="InterPro" id="IPR000515">
    <property type="entry name" value="MetI-like"/>
</dbReference>
<gene>
    <name evidence="9" type="ORF">IAB74_05685</name>
</gene>
<keyword evidence="3" id="KW-1003">Cell membrane</keyword>